<evidence type="ECO:0000313" key="1">
    <source>
        <dbReference type="EMBL" id="OJD13045.1"/>
    </source>
</evidence>
<dbReference type="Proteomes" id="UP000182235">
    <property type="component" value="Unassembled WGS sequence"/>
</dbReference>
<keyword evidence="2" id="KW-1185">Reference proteome</keyword>
<name>A0A1J9QCZ7_9EURO</name>
<reference evidence="1 2" key="1">
    <citation type="submission" date="2015-07" db="EMBL/GenBank/DDBJ databases">
        <title>Emmonsia species relationships and genome sequence.</title>
        <authorList>
            <consortium name="The Broad Institute Genomics Platform"/>
            <person name="Cuomo C.A."/>
            <person name="Munoz J.F."/>
            <person name="Imamovic A."/>
            <person name="Priest M.E."/>
            <person name="Young S."/>
            <person name="Clay O.K."/>
            <person name="McEwen J.G."/>
        </authorList>
    </citation>
    <scope>NUCLEOTIDE SEQUENCE [LARGE SCALE GENOMIC DNA]</scope>
    <source>
        <strain evidence="1 2">UAMH 9510</strain>
    </source>
</reference>
<accession>A0A1J9QCZ7</accession>
<evidence type="ECO:0000313" key="2">
    <source>
        <dbReference type="Proteomes" id="UP000182235"/>
    </source>
</evidence>
<dbReference type="OrthoDB" id="5371016at2759"/>
<comment type="caution">
    <text evidence="1">The sequence shown here is derived from an EMBL/GenBank/DDBJ whole genome shotgun (WGS) entry which is preliminary data.</text>
</comment>
<dbReference type="EMBL" id="LGRN01000339">
    <property type="protein sequence ID" value="OJD13045.1"/>
    <property type="molecule type" value="Genomic_DNA"/>
</dbReference>
<dbReference type="AlphaFoldDB" id="A0A1J9QCZ7"/>
<sequence>MHNMSSTQHVHQIECSKIPTGLRFLRAFLPALDSLDHPTKANIASFLAPHAKFITNNGPPAPQQQLEHMFVMRAEKLSSFGHDVVRAWDVEAPAAPTTTAAAAAAAAPAAPAAPAEAQTAAEKSIARKTVMYESVSVTVFKSDPERKEVRVPEFNVIELEPVDGNSGGDGERGFEGLWAVELRCWMDSSPVTTRAKEIAAMEGVG</sequence>
<protein>
    <submittedName>
        <fullName evidence="1">Uncharacterized protein</fullName>
    </submittedName>
</protein>
<dbReference type="STRING" id="1447872.A0A1J9QCZ7"/>
<organism evidence="1 2">
    <name type="scientific">Emergomyces pasteurianus Ep9510</name>
    <dbReference type="NCBI Taxonomy" id="1447872"/>
    <lineage>
        <taxon>Eukaryota</taxon>
        <taxon>Fungi</taxon>
        <taxon>Dikarya</taxon>
        <taxon>Ascomycota</taxon>
        <taxon>Pezizomycotina</taxon>
        <taxon>Eurotiomycetes</taxon>
        <taxon>Eurotiomycetidae</taxon>
        <taxon>Onygenales</taxon>
        <taxon>Ajellomycetaceae</taxon>
        <taxon>Emergomyces</taxon>
    </lineage>
</organism>
<dbReference type="VEuPathDB" id="FungiDB:AJ78_06460"/>
<proteinExistence type="predicted"/>
<gene>
    <name evidence="1" type="ORF">AJ78_06460</name>
</gene>